<dbReference type="InterPro" id="IPR004147">
    <property type="entry name" value="ABC1_dom"/>
</dbReference>
<dbReference type="Pfam" id="PF03109">
    <property type="entry name" value="ABC1"/>
    <property type="match status" value="1"/>
</dbReference>
<dbReference type="PANTHER" id="PTHR43173">
    <property type="entry name" value="ABC1 FAMILY PROTEIN"/>
    <property type="match status" value="1"/>
</dbReference>
<organism evidence="2 3">
    <name type="scientific">Citrus sinensis</name>
    <name type="common">Sweet orange</name>
    <name type="synonym">Citrus aurantium var. sinensis</name>
    <dbReference type="NCBI Taxonomy" id="2711"/>
    <lineage>
        <taxon>Eukaryota</taxon>
        <taxon>Viridiplantae</taxon>
        <taxon>Streptophyta</taxon>
        <taxon>Embryophyta</taxon>
        <taxon>Tracheophyta</taxon>
        <taxon>Spermatophyta</taxon>
        <taxon>Magnoliopsida</taxon>
        <taxon>eudicotyledons</taxon>
        <taxon>Gunneridae</taxon>
        <taxon>Pentapetalae</taxon>
        <taxon>rosids</taxon>
        <taxon>malvids</taxon>
        <taxon>Sapindales</taxon>
        <taxon>Rutaceae</taxon>
        <taxon>Aurantioideae</taxon>
        <taxon>Citrus</taxon>
    </lineage>
</organism>
<feature type="domain" description="ABC1 atypical kinase-like" evidence="1">
    <location>
        <begin position="1"/>
        <end position="143"/>
    </location>
</feature>
<dbReference type="Proteomes" id="UP000027120">
    <property type="component" value="Unassembled WGS sequence"/>
</dbReference>
<evidence type="ECO:0000313" key="3">
    <source>
        <dbReference type="Proteomes" id="UP000027120"/>
    </source>
</evidence>
<proteinExistence type="predicted"/>
<feature type="non-terminal residue" evidence="2">
    <location>
        <position position="1"/>
    </location>
</feature>
<dbReference type="InterPro" id="IPR011009">
    <property type="entry name" value="Kinase-like_dom_sf"/>
</dbReference>
<sequence>ELDFLLEAKNSEKVLENFWKLSPHIANYIYAPKVYWNLSTSKLLIMEFVDGAQVNDVKSIRKLGIDPHEVSRLVSQAFAEMMFKHGFVHCDPHAANLLVRPVPSEKKSILGKRKPQLILIDHGLYKELDATTKFNYAALWKVLMCSLYFFHL</sequence>
<dbReference type="EMBL" id="KK784893">
    <property type="protein sequence ID" value="KDO68989.1"/>
    <property type="molecule type" value="Genomic_DNA"/>
</dbReference>
<reference evidence="2 3" key="1">
    <citation type="submission" date="2014-04" db="EMBL/GenBank/DDBJ databases">
        <authorList>
            <consortium name="International Citrus Genome Consortium"/>
            <person name="Gmitter F."/>
            <person name="Chen C."/>
            <person name="Farmerie W."/>
            <person name="Harkins T."/>
            <person name="Desany B."/>
            <person name="Mohiuddin M."/>
            <person name="Kodira C."/>
            <person name="Borodovsky M."/>
            <person name="Lomsadze A."/>
            <person name="Burns P."/>
            <person name="Jenkins J."/>
            <person name="Prochnik S."/>
            <person name="Shu S."/>
            <person name="Chapman J."/>
            <person name="Pitluck S."/>
            <person name="Schmutz J."/>
            <person name="Rokhsar D."/>
        </authorList>
    </citation>
    <scope>NUCLEOTIDE SEQUENCE</scope>
</reference>
<dbReference type="AlphaFoldDB" id="A0A067FNJ5"/>
<evidence type="ECO:0000313" key="2">
    <source>
        <dbReference type="EMBL" id="KDO68989.1"/>
    </source>
</evidence>
<dbReference type="PANTHER" id="PTHR43173:SF19">
    <property type="entry name" value="AARF DOMAIN-CONTAINING PROTEIN KINASE 1"/>
    <property type="match status" value="1"/>
</dbReference>
<gene>
    <name evidence="2" type="ORF">CISIN_1g0093862mg</name>
</gene>
<dbReference type="Gene3D" id="1.10.510.10">
    <property type="entry name" value="Transferase(Phosphotransferase) domain 1"/>
    <property type="match status" value="1"/>
</dbReference>
<keyword evidence="3" id="KW-1185">Reference proteome</keyword>
<accession>A0A067FNJ5</accession>
<evidence type="ECO:0000259" key="1">
    <source>
        <dbReference type="Pfam" id="PF03109"/>
    </source>
</evidence>
<name>A0A067FNJ5_CITSI</name>
<dbReference type="InterPro" id="IPR051130">
    <property type="entry name" value="Mito_struct-func_regulator"/>
</dbReference>
<protein>
    <recommendedName>
        <fullName evidence="1">ABC1 atypical kinase-like domain-containing protein</fullName>
    </recommendedName>
</protein>
<dbReference type="SUPFAM" id="SSF56112">
    <property type="entry name" value="Protein kinase-like (PK-like)"/>
    <property type="match status" value="1"/>
</dbReference>